<evidence type="ECO:0000259" key="13">
    <source>
        <dbReference type="SMART" id="SM00861"/>
    </source>
</evidence>
<dbReference type="GO" id="GO:0000287">
    <property type="term" value="F:magnesium ion binding"/>
    <property type="evidence" value="ECO:0007669"/>
    <property type="project" value="UniProtKB-ARBA"/>
</dbReference>
<dbReference type="EMBL" id="BLKS01000003">
    <property type="protein sequence ID" value="GFG54881.1"/>
    <property type="molecule type" value="Genomic_DNA"/>
</dbReference>
<evidence type="ECO:0000256" key="4">
    <source>
        <dbReference type="ARBA" id="ARBA00001964"/>
    </source>
</evidence>
<dbReference type="OrthoDB" id="9759664at2"/>
<evidence type="ECO:0000256" key="1">
    <source>
        <dbReference type="ARBA" id="ARBA00001913"/>
    </source>
</evidence>
<accession>A0A2A7N1X1</accession>
<evidence type="ECO:0000256" key="10">
    <source>
        <dbReference type="ARBA" id="ARBA00022842"/>
    </source>
</evidence>
<dbReference type="NCBIfam" id="NF004559">
    <property type="entry name" value="PRK05899.2-5"/>
    <property type="match status" value="1"/>
</dbReference>
<dbReference type="SUPFAM" id="SSF52518">
    <property type="entry name" value="Thiamin diphosphate-binding fold (THDP-binding)"/>
    <property type="match status" value="2"/>
</dbReference>
<dbReference type="CDD" id="cd02012">
    <property type="entry name" value="TPP_TK"/>
    <property type="match status" value="1"/>
</dbReference>
<evidence type="ECO:0000256" key="5">
    <source>
        <dbReference type="ARBA" id="ARBA00007131"/>
    </source>
</evidence>
<feature type="region of interest" description="Disordered" evidence="12">
    <location>
        <begin position="621"/>
        <end position="654"/>
    </location>
</feature>
<evidence type="ECO:0000256" key="3">
    <source>
        <dbReference type="ARBA" id="ARBA00001946"/>
    </source>
</evidence>
<evidence type="ECO:0000256" key="8">
    <source>
        <dbReference type="ARBA" id="ARBA00022723"/>
    </source>
</evidence>
<evidence type="ECO:0000256" key="12">
    <source>
        <dbReference type="SAM" id="MobiDB-lite"/>
    </source>
</evidence>
<evidence type="ECO:0000313" key="15">
    <source>
        <dbReference type="EMBL" id="PEG37799.1"/>
    </source>
</evidence>
<evidence type="ECO:0000313" key="16">
    <source>
        <dbReference type="Proteomes" id="UP000220914"/>
    </source>
</evidence>
<feature type="region of interest" description="Disordered" evidence="12">
    <location>
        <begin position="280"/>
        <end position="310"/>
    </location>
</feature>
<keyword evidence="8" id="KW-0479">Metal-binding</keyword>
<gene>
    <name evidence="15" type="ORF">CQY20_15195</name>
    <name evidence="14" type="ORF">MAGR_63220</name>
</gene>
<dbReference type="SMART" id="SM00861">
    <property type="entry name" value="Transket_pyr"/>
    <property type="match status" value="1"/>
</dbReference>
<comment type="cofactor">
    <cofactor evidence="1">
        <name>Ca(2+)</name>
        <dbReference type="ChEBI" id="CHEBI:29108"/>
    </cofactor>
</comment>
<keyword evidence="11" id="KW-0786">Thiamine pyrophosphate</keyword>
<evidence type="ECO:0000256" key="6">
    <source>
        <dbReference type="ARBA" id="ARBA00011738"/>
    </source>
</evidence>
<reference evidence="14 17" key="2">
    <citation type="journal article" date="2019" name="Emerg. Microbes Infect.">
        <title>Comprehensive subspecies identification of 175 nontuberculous mycobacteria species based on 7547 genomic profiles.</title>
        <authorList>
            <person name="Matsumoto Y."/>
            <person name="Kinjo T."/>
            <person name="Motooka D."/>
            <person name="Nabeya D."/>
            <person name="Jung N."/>
            <person name="Uechi K."/>
            <person name="Horii T."/>
            <person name="Iida T."/>
            <person name="Fujita J."/>
            <person name="Nakamura S."/>
        </authorList>
    </citation>
    <scope>NUCLEOTIDE SEQUENCE [LARGE SCALE GENOMIC DNA]</scope>
    <source>
        <strain evidence="14 17">JCM 6377</strain>
    </source>
</reference>
<dbReference type="InterPro" id="IPR009014">
    <property type="entry name" value="Transketo_C/PFOR_II"/>
</dbReference>
<dbReference type="AlphaFoldDB" id="A0A2A7N1X1"/>
<dbReference type="Pfam" id="PF00456">
    <property type="entry name" value="Transketolase_N"/>
    <property type="match status" value="1"/>
</dbReference>
<dbReference type="Gene3D" id="3.40.50.970">
    <property type="match status" value="2"/>
</dbReference>
<evidence type="ECO:0000313" key="17">
    <source>
        <dbReference type="Proteomes" id="UP000465302"/>
    </source>
</evidence>
<comment type="similarity">
    <text evidence="5">Belongs to the transketolase family.</text>
</comment>
<proteinExistence type="inferred from homology"/>
<evidence type="ECO:0000256" key="2">
    <source>
        <dbReference type="ARBA" id="ARBA00001936"/>
    </source>
</evidence>
<dbReference type="SUPFAM" id="SSF52922">
    <property type="entry name" value="TK C-terminal domain-like"/>
    <property type="match status" value="1"/>
</dbReference>
<dbReference type="PANTHER" id="PTHR43195">
    <property type="entry name" value="TRANSKETOLASE"/>
    <property type="match status" value="1"/>
</dbReference>
<dbReference type="InterPro" id="IPR033248">
    <property type="entry name" value="Transketolase_C"/>
</dbReference>
<comment type="cofactor">
    <cofactor evidence="4">
        <name>thiamine diphosphate</name>
        <dbReference type="ChEBI" id="CHEBI:58937"/>
    </cofactor>
</comment>
<dbReference type="FunFam" id="3.40.50.970:FF:000129">
    <property type="entry name" value="Transketolase"/>
    <property type="match status" value="1"/>
</dbReference>
<protein>
    <submittedName>
        <fullName evidence="15">Transketolase</fullName>
    </submittedName>
</protein>
<dbReference type="Proteomes" id="UP000220914">
    <property type="component" value="Unassembled WGS sequence"/>
</dbReference>
<dbReference type="PROSITE" id="PS00802">
    <property type="entry name" value="TRANSKETOLASE_2"/>
    <property type="match status" value="1"/>
</dbReference>
<feature type="compositionally biased region" description="Low complexity" evidence="12">
    <location>
        <begin position="621"/>
        <end position="636"/>
    </location>
</feature>
<dbReference type="GO" id="GO:0004802">
    <property type="term" value="F:transketolase activity"/>
    <property type="evidence" value="ECO:0007669"/>
    <property type="project" value="TreeGrafter"/>
</dbReference>
<evidence type="ECO:0000256" key="7">
    <source>
        <dbReference type="ARBA" id="ARBA00022679"/>
    </source>
</evidence>
<comment type="cofactor">
    <cofactor evidence="3">
        <name>Mg(2+)</name>
        <dbReference type="ChEBI" id="CHEBI:18420"/>
    </cofactor>
</comment>
<dbReference type="Pfam" id="PF02780">
    <property type="entry name" value="Transketolase_C"/>
    <property type="match status" value="1"/>
</dbReference>
<dbReference type="InterPro" id="IPR005474">
    <property type="entry name" value="Transketolase_N"/>
</dbReference>
<reference evidence="14" key="3">
    <citation type="submission" date="2020-02" db="EMBL/GenBank/DDBJ databases">
        <authorList>
            <person name="Matsumoto Y."/>
            <person name="Motooka D."/>
            <person name="Nakamura S."/>
        </authorList>
    </citation>
    <scope>NUCLEOTIDE SEQUENCE</scope>
    <source>
        <strain evidence="14">JCM 6377</strain>
    </source>
</reference>
<dbReference type="Pfam" id="PF02779">
    <property type="entry name" value="Transket_pyr"/>
    <property type="match status" value="1"/>
</dbReference>
<dbReference type="Gene3D" id="3.40.50.920">
    <property type="match status" value="1"/>
</dbReference>
<dbReference type="Proteomes" id="UP000465302">
    <property type="component" value="Unassembled WGS sequence"/>
</dbReference>
<dbReference type="RefSeq" id="WP_097940903.1">
    <property type="nucleotide sequence ID" value="NZ_BLKS01000003.1"/>
</dbReference>
<keyword evidence="10" id="KW-0460">Magnesium</keyword>
<comment type="cofactor">
    <cofactor evidence="2">
        <name>Mn(2+)</name>
        <dbReference type="ChEBI" id="CHEBI:29035"/>
    </cofactor>
</comment>
<comment type="subunit">
    <text evidence="6">Homodimer.</text>
</comment>
<sequence>MELSDRSDIALLAQLATQLRADAIRASTAAGSGHPTSSMSAADLMAVLLTRHLRYDWEHPDHPDNDHFILSKGHASPLLYAAFKAAGVITDTELMTGYRRFGCRLQGHPTPVLPWVDVASGSLGQGIANGVGVALAGKFLDMSPFHVWALCGDSEMAEGSVWEALDKAGYYGLANFTVIVDVNRLGQRGPTELGWDLATYTKRVEAFGARAITVDGHHLEDIDGALTAARQTTQPTVILAKTIKGRGFSEVEDQEGWHGKAFPPETARRALAELGDIGGLTVTGPKPAPRQCPSPESGGTQTNDAPPRPRYKLGEKVATRAAYGAAVVALGAANPRVVALDGEVSNSTGAAEFAQEHPDRYFEMFIAEQQLVASAVGLHVRHYIPFASTFAAFFTRAHDFIRMAAVSRADICLVGSHAGVEIGADGPSQMALEDLAMMRSIHGATVLYPSDGTSAVAMVDLMAEAEGIRYLRTTRGAYPVLYEPATTFTVGGSHTLQSSSADRVTLIGAGVTVHQCLAAADSLRRSGIAARVIDAYSIKPVDRNTLLTAVRDTGGRLVVAEDHHPEGGLGSAVLEAICGPDTPPLRFVHLAVRTMPGSGTPAELLAAAGIDAASIDSAARRLLQGGDGQSDGQDAQPTSHAHLSGEQPNRMEKS</sequence>
<dbReference type="GO" id="GO:0005737">
    <property type="term" value="C:cytoplasm"/>
    <property type="evidence" value="ECO:0007669"/>
    <property type="project" value="UniProtKB-ARBA"/>
</dbReference>
<dbReference type="InterPro" id="IPR005475">
    <property type="entry name" value="Transketolase-like_Pyr-bd"/>
</dbReference>
<dbReference type="GO" id="GO:0030976">
    <property type="term" value="F:thiamine pyrophosphate binding"/>
    <property type="evidence" value="ECO:0007669"/>
    <property type="project" value="TreeGrafter"/>
</dbReference>
<reference evidence="15 16" key="1">
    <citation type="submission" date="2017-10" db="EMBL/GenBank/DDBJ databases">
        <title>The new phylogeny of genus Mycobacterium.</title>
        <authorList>
            <person name="Tortoli E."/>
            <person name="Trovato A."/>
            <person name="Cirillo D.M."/>
        </authorList>
    </citation>
    <scope>NUCLEOTIDE SEQUENCE [LARGE SCALE GENOMIC DNA]</scope>
    <source>
        <strain evidence="15 16">CCUG37673</strain>
    </source>
</reference>
<dbReference type="InterPro" id="IPR051424">
    <property type="entry name" value="Transketolase-like"/>
</dbReference>
<dbReference type="EMBL" id="PDCP01000024">
    <property type="protein sequence ID" value="PEG37799.1"/>
    <property type="molecule type" value="Genomic_DNA"/>
</dbReference>
<evidence type="ECO:0000256" key="11">
    <source>
        <dbReference type="ARBA" id="ARBA00023052"/>
    </source>
</evidence>
<keyword evidence="7" id="KW-0808">Transferase</keyword>
<keyword evidence="16" id="KW-1185">Reference proteome</keyword>
<name>A0A2A7N1X1_MYCAG</name>
<keyword evidence="9" id="KW-0106">Calcium</keyword>
<dbReference type="PANTHER" id="PTHR43195:SF1">
    <property type="entry name" value="FI06132P-RELATED"/>
    <property type="match status" value="1"/>
</dbReference>
<organism evidence="15 16">
    <name type="scientific">Mycolicibacterium agri</name>
    <name type="common">Mycobacterium agri</name>
    <dbReference type="NCBI Taxonomy" id="36811"/>
    <lineage>
        <taxon>Bacteria</taxon>
        <taxon>Bacillati</taxon>
        <taxon>Actinomycetota</taxon>
        <taxon>Actinomycetes</taxon>
        <taxon>Mycobacteriales</taxon>
        <taxon>Mycobacteriaceae</taxon>
        <taxon>Mycolicibacterium</taxon>
    </lineage>
</organism>
<comment type="caution">
    <text evidence="15">The sequence shown here is derived from an EMBL/GenBank/DDBJ whole genome shotgun (WGS) entry which is preliminary data.</text>
</comment>
<dbReference type="CDD" id="cd07033">
    <property type="entry name" value="TPP_PYR_DXS_TK_like"/>
    <property type="match status" value="1"/>
</dbReference>
<evidence type="ECO:0000256" key="9">
    <source>
        <dbReference type="ARBA" id="ARBA00022837"/>
    </source>
</evidence>
<dbReference type="InterPro" id="IPR020826">
    <property type="entry name" value="Transketolase_BS"/>
</dbReference>
<feature type="domain" description="Transketolase-like pyrimidine-binding" evidence="13">
    <location>
        <begin position="317"/>
        <end position="480"/>
    </location>
</feature>
<evidence type="ECO:0000313" key="14">
    <source>
        <dbReference type="EMBL" id="GFG54881.1"/>
    </source>
</evidence>
<dbReference type="InterPro" id="IPR029061">
    <property type="entry name" value="THDP-binding"/>
</dbReference>